<evidence type="ECO:0000256" key="1">
    <source>
        <dbReference type="SAM" id="Phobius"/>
    </source>
</evidence>
<dbReference type="Proteomes" id="UP001600165">
    <property type="component" value="Unassembled WGS sequence"/>
</dbReference>
<name>A0ABW6IJY7_9CYAN</name>
<sequence>MSAKFLESFGGKLAEKWVATLLTPAFVFWAGGAIAGMQRIGFGWQDALDWFDQQPELLQIAILITALALVAVSAIVIQSFDLAVLRFLEGYWPRWLRPLRRWFITRAKKRNKKISDRWQDLIQINPAQLSPQQRDDLAQLDWQQRQMPLPGEL</sequence>
<feature type="transmembrane region" description="Helical" evidence="1">
    <location>
        <begin position="21"/>
        <end position="40"/>
    </location>
</feature>
<organism evidence="2 3">
    <name type="scientific">Almyronema epifaneia S1</name>
    <dbReference type="NCBI Taxonomy" id="2991925"/>
    <lineage>
        <taxon>Bacteria</taxon>
        <taxon>Bacillati</taxon>
        <taxon>Cyanobacteriota</taxon>
        <taxon>Cyanophyceae</taxon>
        <taxon>Nodosilineales</taxon>
        <taxon>Nodosilineaceae</taxon>
        <taxon>Almyronema</taxon>
        <taxon>Almyronema epifaneia</taxon>
    </lineage>
</organism>
<protein>
    <submittedName>
        <fullName evidence="2">Uncharacterized protein</fullName>
    </submittedName>
</protein>
<evidence type="ECO:0000313" key="3">
    <source>
        <dbReference type="Proteomes" id="UP001600165"/>
    </source>
</evidence>
<keyword evidence="1" id="KW-1133">Transmembrane helix</keyword>
<keyword evidence="1" id="KW-0812">Transmembrane</keyword>
<comment type="caution">
    <text evidence="2">The sequence shown here is derived from an EMBL/GenBank/DDBJ whole genome shotgun (WGS) entry which is preliminary data.</text>
</comment>
<accession>A0ABW6IJY7</accession>
<keyword evidence="1" id="KW-0472">Membrane</keyword>
<gene>
    <name evidence="2" type="ORF">ACFVKH_19895</name>
</gene>
<reference evidence="2 3" key="1">
    <citation type="submission" date="2024-10" db="EMBL/GenBank/DDBJ databases">
        <authorList>
            <person name="Ratan Roy A."/>
            <person name="Morales Sandoval P.H."/>
            <person name="De Los Santos Villalobos S."/>
            <person name="Chakraborty S."/>
            <person name="Mukherjee J."/>
        </authorList>
    </citation>
    <scope>NUCLEOTIDE SEQUENCE [LARGE SCALE GENOMIC DNA]</scope>
    <source>
        <strain evidence="2 3">S1</strain>
    </source>
</reference>
<dbReference type="EMBL" id="JBHZOL010000114">
    <property type="protein sequence ID" value="MFE4108546.1"/>
    <property type="molecule type" value="Genomic_DNA"/>
</dbReference>
<evidence type="ECO:0000313" key="2">
    <source>
        <dbReference type="EMBL" id="MFE4108546.1"/>
    </source>
</evidence>
<keyword evidence="3" id="KW-1185">Reference proteome</keyword>
<feature type="non-terminal residue" evidence="2">
    <location>
        <position position="153"/>
    </location>
</feature>
<proteinExistence type="predicted"/>
<feature type="transmembrane region" description="Helical" evidence="1">
    <location>
        <begin position="60"/>
        <end position="88"/>
    </location>
</feature>